<comment type="similarity">
    <text evidence="1">Belongs to the eukaryotic ribosomal protein eL14 family.</text>
</comment>
<name>A0ABD2PS56_9PLAT</name>
<accession>A0ABD2PS56</accession>
<evidence type="ECO:0000256" key="1">
    <source>
        <dbReference type="ARBA" id="ARBA00006592"/>
    </source>
</evidence>
<dbReference type="AlphaFoldDB" id="A0ABD2PS56"/>
<evidence type="ECO:0000256" key="3">
    <source>
        <dbReference type="ARBA" id="ARBA00023274"/>
    </source>
</evidence>
<dbReference type="InterPro" id="IPR002784">
    <property type="entry name" value="Ribosomal_eL14_dom"/>
</dbReference>
<dbReference type="Pfam" id="PF00467">
    <property type="entry name" value="KOW"/>
    <property type="match status" value="1"/>
</dbReference>
<dbReference type="InterPro" id="IPR039660">
    <property type="entry name" value="Ribosomal_eL14"/>
</dbReference>
<dbReference type="InterPro" id="IPR005824">
    <property type="entry name" value="KOW"/>
</dbReference>
<dbReference type="CDD" id="cd23702">
    <property type="entry name" value="eL14"/>
    <property type="match status" value="1"/>
</dbReference>
<dbReference type="PANTHER" id="PTHR11127:SF2">
    <property type="entry name" value="LARGE RIBOSOMAL SUBUNIT PROTEIN EL14"/>
    <property type="match status" value="1"/>
</dbReference>
<feature type="domain" description="Large ribosomal subunit protein eL14" evidence="8">
    <location>
        <begin position="47"/>
        <end position="120"/>
    </location>
</feature>
<evidence type="ECO:0000313" key="10">
    <source>
        <dbReference type="Proteomes" id="UP001626550"/>
    </source>
</evidence>
<feature type="domain" description="KOW" evidence="7">
    <location>
        <begin position="10"/>
        <end position="40"/>
    </location>
</feature>
<evidence type="ECO:0000256" key="4">
    <source>
        <dbReference type="ARBA" id="ARBA00035215"/>
    </source>
</evidence>
<dbReference type="SUPFAM" id="SSF50104">
    <property type="entry name" value="Translation proteins SH3-like domain"/>
    <property type="match status" value="1"/>
</dbReference>
<dbReference type="InterPro" id="IPR008991">
    <property type="entry name" value="Translation_prot_SH3-like_sf"/>
</dbReference>
<sequence>MVQFKTFVQPGRVAVVTKGPELNKTCMIVEIIDQNRVLVDGPLTGVKRQPMNLKRLQLTPILCKFSHGSKTVAVTGAWKQNKVEEKWSKTMICKRIKRKEIRSKLTDFDRFQVMIARKKRSALLRDAAIRHSLKKKSAKKPAGKPAAKKPVKAKK</sequence>
<dbReference type="Proteomes" id="UP001626550">
    <property type="component" value="Unassembled WGS sequence"/>
</dbReference>
<dbReference type="EMBL" id="JBJKFK010003174">
    <property type="protein sequence ID" value="KAL3310174.1"/>
    <property type="molecule type" value="Genomic_DNA"/>
</dbReference>
<proteinExistence type="inferred from homology"/>
<evidence type="ECO:0000259" key="8">
    <source>
        <dbReference type="Pfam" id="PF01929"/>
    </source>
</evidence>
<organism evidence="9 10">
    <name type="scientific">Cichlidogyrus casuarinus</name>
    <dbReference type="NCBI Taxonomy" id="1844966"/>
    <lineage>
        <taxon>Eukaryota</taxon>
        <taxon>Metazoa</taxon>
        <taxon>Spiralia</taxon>
        <taxon>Lophotrochozoa</taxon>
        <taxon>Platyhelminthes</taxon>
        <taxon>Monogenea</taxon>
        <taxon>Monopisthocotylea</taxon>
        <taxon>Dactylogyridea</taxon>
        <taxon>Ancyrocephalidae</taxon>
        <taxon>Cichlidogyrus</taxon>
    </lineage>
</organism>
<comment type="caution">
    <text evidence="9">The sequence shown here is derived from an EMBL/GenBank/DDBJ whole genome shotgun (WGS) entry which is preliminary data.</text>
</comment>
<evidence type="ECO:0000259" key="7">
    <source>
        <dbReference type="Pfam" id="PF00467"/>
    </source>
</evidence>
<dbReference type="Gene3D" id="2.30.30.30">
    <property type="match status" value="1"/>
</dbReference>
<feature type="region of interest" description="Disordered" evidence="6">
    <location>
        <begin position="127"/>
        <end position="155"/>
    </location>
</feature>
<keyword evidence="10" id="KW-1185">Reference proteome</keyword>
<feature type="compositionally biased region" description="Basic residues" evidence="6">
    <location>
        <begin position="131"/>
        <end position="155"/>
    </location>
</feature>
<dbReference type="GO" id="GO:1990904">
    <property type="term" value="C:ribonucleoprotein complex"/>
    <property type="evidence" value="ECO:0007669"/>
    <property type="project" value="UniProtKB-KW"/>
</dbReference>
<dbReference type="InterPro" id="IPR014722">
    <property type="entry name" value="Rib_uL2_dom2"/>
</dbReference>
<keyword evidence="3" id="KW-0687">Ribonucleoprotein</keyword>
<keyword evidence="2 9" id="KW-0689">Ribosomal protein</keyword>
<dbReference type="PANTHER" id="PTHR11127">
    <property type="entry name" value="60S RIBOSOMAL PROTEIN L14"/>
    <property type="match status" value="1"/>
</dbReference>
<reference evidence="9 10" key="1">
    <citation type="submission" date="2024-11" db="EMBL/GenBank/DDBJ databases">
        <title>Adaptive evolution of stress response genes in parasites aligns with host niche diversity.</title>
        <authorList>
            <person name="Hahn C."/>
            <person name="Resl P."/>
        </authorList>
    </citation>
    <scope>NUCLEOTIDE SEQUENCE [LARGE SCALE GENOMIC DNA]</scope>
    <source>
        <strain evidence="9">EGGRZ-B1_66</strain>
        <tissue evidence="9">Body</tissue>
    </source>
</reference>
<evidence type="ECO:0000256" key="2">
    <source>
        <dbReference type="ARBA" id="ARBA00022980"/>
    </source>
</evidence>
<evidence type="ECO:0000256" key="6">
    <source>
        <dbReference type="SAM" id="MobiDB-lite"/>
    </source>
</evidence>
<evidence type="ECO:0000313" key="9">
    <source>
        <dbReference type="EMBL" id="KAL3310174.1"/>
    </source>
</evidence>
<gene>
    <name evidence="9" type="primary">RPL14</name>
    <name evidence="9" type="ORF">Ciccas_011262</name>
</gene>
<evidence type="ECO:0000256" key="5">
    <source>
        <dbReference type="ARBA" id="ARBA00035318"/>
    </source>
</evidence>
<dbReference type="Gene3D" id="6.10.250.2270">
    <property type="match status" value="1"/>
</dbReference>
<dbReference type="GO" id="GO:0005840">
    <property type="term" value="C:ribosome"/>
    <property type="evidence" value="ECO:0007669"/>
    <property type="project" value="UniProtKB-KW"/>
</dbReference>
<protein>
    <recommendedName>
        <fullName evidence="4">Large ribosomal subunit protein eL14</fullName>
    </recommendedName>
    <alternativeName>
        <fullName evidence="5">60S ribosomal protein L14</fullName>
    </alternativeName>
</protein>
<dbReference type="Pfam" id="PF01929">
    <property type="entry name" value="Ribosomal_L14e"/>
    <property type="match status" value="1"/>
</dbReference>